<dbReference type="PROSITE" id="PS51417">
    <property type="entry name" value="ARF"/>
    <property type="match status" value="1"/>
</dbReference>
<dbReference type="SUPFAM" id="SSF53335">
    <property type="entry name" value="S-adenosyl-L-methionine-dependent methyltransferases"/>
    <property type="match status" value="1"/>
</dbReference>
<evidence type="ECO:0000256" key="8">
    <source>
        <dbReference type="ARBA" id="ARBA00023134"/>
    </source>
</evidence>
<keyword evidence="15" id="KW-1185">Reference proteome</keyword>
<keyword evidence="6 11" id="KW-0694">RNA-binding</keyword>
<dbReference type="GO" id="GO:0031514">
    <property type="term" value="C:motile cilium"/>
    <property type="evidence" value="ECO:0007669"/>
    <property type="project" value="TreeGrafter"/>
</dbReference>
<feature type="binding site" evidence="10">
    <location>
        <position position="35"/>
    </location>
    <ligand>
        <name>Mg(2+)</name>
        <dbReference type="ChEBI" id="CHEBI:18420"/>
    </ligand>
</feature>
<evidence type="ECO:0000256" key="12">
    <source>
        <dbReference type="SAM" id="MobiDB-lite"/>
    </source>
</evidence>
<feature type="binding site" evidence="10">
    <location>
        <position position="52"/>
    </location>
    <ligand>
        <name>Mg(2+)</name>
        <dbReference type="ChEBI" id="CHEBI:18420"/>
    </ligand>
</feature>
<comment type="caution">
    <text evidence="14">The sequence shown here is derived from an EMBL/GenBank/DDBJ whole genome shotgun (WGS) entry which is preliminary data.</text>
</comment>
<dbReference type="InterPro" id="IPR005225">
    <property type="entry name" value="Small_GTP-bd"/>
</dbReference>
<evidence type="ECO:0000256" key="10">
    <source>
        <dbReference type="PIRSR" id="PIRSR606689-2"/>
    </source>
</evidence>
<keyword evidence="7" id="KW-0496">Mitochondrion</keyword>
<feature type="active site" description="Nucleophile" evidence="11">
    <location>
        <position position="685"/>
    </location>
</feature>
<feature type="compositionally biased region" description="Basic residues" evidence="12">
    <location>
        <begin position="329"/>
        <end position="341"/>
    </location>
</feature>
<evidence type="ECO:0000256" key="4">
    <source>
        <dbReference type="ARBA" id="ARBA00022691"/>
    </source>
</evidence>
<dbReference type="InterPro" id="IPR029063">
    <property type="entry name" value="SAM-dependent_MTases_sf"/>
</dbReference>
<dbReference type="GO" id="GO:0003723">
    <property type="term" value="F:RNA binding"/>
    <property type="evidence" value="ECO:0007669"/>
    <property type="project" value="UniProtKB-UniRule"/>
</dbReference>
<feature type="compositionally biased region" description="Acidic residues" evidence="12">
    <location>
        <begin position="299"/>
        <end position="314"/>
    </location>
</feature>
<dbReference type="Gene3D" id="3.40.50.150">
    <property type="entry name" value="Vaccinia Virus protein VP39"/>
    <property type="match status" value="1"/>
</dbReference>
<feature type="binding site" evidence="11">
    <location>
        <position position="582"/>
    </location>
    <ligand>
        <name>S-adenosyl-L-methionine</name>
        <dbReference type="ChEBI" id="CHEBI:59789"/>
    </ligand>
</feature>
<protein>
    <recommendedName>
        <fullName evidence="13">SAM-dependent MTase RsmB/NOP-type domain-containing protein</fullName>
    </recommendedName>
</protein>
<organism evidence="14 15">
    <name type="scientific">Conger conger</name>
    <name type="common">Conger eel</name>
    <name type="synonym">Muraena conger</name>
    <dbReference type="NCBI Taxonomy" id="82655"/>
    <lineage>
        <taxon>Eukaryota</taxon>
        <taxon>Metazoa</taxon>
        <taxon>Chordata</taxon>
        <taxon>Craniata</taxon>
        <taxon>Vertebrata</taxon>
        <taxon>Euteleostomi</taxon>
        <taxon>Actinopterygii</taxon>
        <taxon>Neopterygii</taxon>
        <taxon>Teleostei</taxon>
        <taxon>Anguilliformes</taxon>
        <taxon>Congridae</taxon>
        <taxon>Conger</taxon>
    </lineage>
</organism>
<dbReference type="Pfam" id="PF00025">
    <property type="entry name" value="Arf"/>
    <property type="match status" value="1"/>
</dbReference>
<reference evidence="14" key="1">
    <citation type="journal article" date="2023" name="Science">
        <title>Genome structures resolve the early diversification of teleost fishes.</title>
        <authorList>
            <person name="Parey E."/>
            <person name="Louis A."/>
            <person name="Montfort J."/>
            <person name="Bouchez O."/>
            <person name="Roques C."/>
            <person name="Iampietro C."/>
            <person name="Lluch J."/>
            <person name="Castinel A."/>
            <person name="Donnadieu C."/>
            <person name="Desvignes T."/>
            <person name="Floi Bucao C."/>
            <person name="Jouanno E."/>
            <person name="Wen M."/>
            <person name="Mejri S."/>
            <person name="Dirks R."/>
            <person name="Jansen H."/>
            <person name="Henkel C."/>
            <person name="Chen W.J."/>
            <person name="Zahm M."/>
            <person name="Cabau C."/>
            <person name="Klopp C."/>
            <person name="Thompson A.W."/>
            <person name="Robinson-Rechavi M."/>
            <person name="Braasch I."/>
            <person name="Lecointre G."/>
            <person name="Bobe J."/>
            <person name="Postlethwait J.H."/>
            <person name="Berthelot C."/>
            <person name="Roest Crollius H."/>
            <person name="Guiguen Y."/>
        </authorList>
    </citation>
    <scope>NUCLEOTIDE SEQUENCE</scope>
    <source>
        <strain evidence="14">Concon-B</strain>
    </source>
</reference>
<dbReference type="GO" id="GO:0046872">
    <property type="term" value="F:metal ion binding"/>
    <property type="evidence" value="ECO:0007669"/>
    <property type="project" value="UniProtKB-KW"/>
</dbReference>
<dbReference type="PRINTS" id="PR00328">
    <property type="entry name" value="SAR1GTPBP"/>
</dbReference>
<dbReference type="InterPro" id="IPR051995">
    <property type="entry name" value="Ciliary_GTPase"/>
</dbReference>
<keyword evidence="3 11" id="KW-0808">Transferase</keyword>
<dbReference type="OrthoDB" id="8020218at2759"/>
<dbReference type="Pfam" id="PF01189">
    <property type="entry name" value="Methyltr_RsmB-F"/>
    <property type="match status" value="1"/>
</dbReference>
<dbReference type="InterPro" id="IPR006689">
    <property type="entry name" value="Small_GTPase_ARF/SAR"/>
</dbReference>
<keyword evidence="4 11" id="KW-0949">S-adenosyl-L-methionine</keyword>
<dbReference type="AlphaFoldDB" id="A0A9Q1HQL8"/>
<name>A0A9Q1HQL8_CONCO</name>
<evidence type="ECO:0000313" key="14">
    <source>
        <dbReference type="EMBL" id="KAJ8256023.1"/>
    </source>
</evidence>
<feature type="compositionally biased region" description="Basic and acidic residues" evidence="12">
    <location>
        <begin position="205"/>
        <end position="246"/>
    </location>
</feature>
<dbReference type="GO" id="GO:0005739">
    <property type="term" value="C:mitochondrion"/>
    <property type="evidence" value="ECO:0007669"/>
    <property type="project" value="UniProtKB-SubCell"/>
</dbReference>
<feature type="binding site" evidence="9">
    <location>
        <position position="74"/>
    </location>
    <ligand>
        <name>GTP</name>
        <dbReference type="ChEBI" id="CHEBI:37565"/>
    </ligand>
</feature>
<evidence type="ECO:0000256" key="11">
    <source>
        <dbReference type="PROSITE-ProRule" id="PRU01023"/>
    </source>
</evidence>
<dbReference type="FunFam" id="3.40.50.300:FF:000415">
    <property type="entry name" value="ADP-ribosylation factor-like GTPase 13B"/>
    <property type="match status" value="1"/>
</dbReference>
<dbReference type="InterPro" id="IPR027417">
    <property type="entry name" value="P-loop_NTPase"/>
</dbReference>
<dbReference type="GO" id="GO:0097500">
    <property type="term" value="P:receptor localization to non-motile cilium"/>
    <property type="evidence" value="ECO:0007669"/>
    <property type="project" value="TreeGrafter"/>
</dbReference>
<dbReference type="Gene3D" id="3.40.50.300">
    <property type="entry name" value="P-loop containing nucleotide triphosphate hydrolases"/>
    <property type="match status" value="1"/>
</dbReference>
<evidence type="ECO:0000313" key="15">
    <source>
        <dbReference type="Proteomes" id="UP001152803"/>
    </source>
</evidence>
<dbReference type="GO" id="GO:0005525">
    <property type="term" value="F:GTP binding"/>
    <property type="evidence" value="ECO:0007669"/>
    <property type="project" value="UniProtKB-KW"/>
</dbReference>
<evidence type="ECO:0000256" key="3">
    <source>
        <dbReference type="ARBA" id="ARBA00022679"/>
    </source>
</evidence>
<dbReference type="PANTHER" id="PTHR46090">
    <property type="entry name" value="ADP-RIBOSYLATION FACTOR-LIKE PROTEIN 13B"/>
    <property type="match status" value="1"/>
</dbReference>
<feature type="binding site" evidence="9">
    <location>
        <begin position="130"/>
        <end position="133"/>
    </location>
    <ligand>
        <name>GTP</name>
        <dbReference type="ChEBI" id="CHEBI:37565"/>
    </ligand>
</feature>
<dbReference type="SMART" id="SM00178">
    <property type="entry name" value="SAR"/>
    <property type="match status" value="1"/>
</dbReference>
<dbReference type="NCBIfam" id="TIGR00231">
    <property type="entry name" value="small_GTP"/>
    <property type="match status" value="1"/>
</dbReference>
<dbReference type="PROSITE" id="PS51686">
    <property type="entry name" value="SAM_MT_RSMB_NOP"/>
    <property type="match status" value="1"/>
</dbReference>
<dbReference type="GO" id="GO:0006396">
    <property type="term" value="P:RNA processing"/>
    <property type="evidence" value="ECO:0007669"/>
    <property type="project" value="UniProtKB-ARBA"/>
</dbReference>
<keyword evidence="10" id="KW-0460">Magnesium</keyword>
<feature type="binding site" evidence="11">
    <location>
        <position position="631"/>
    </location>
    <ligand>
        <name>S-adenosyl-L-methionine</name>
        <dbReference type="ChEBI" id="CHEBI:59789"/>
    </ligand>
</feature>
<evidence type="ECO:0000256" key="6">
    <source>
        <dbReference type="ARBA" id="ARBA00022884"/>
    </source>
</evidence>
<dbReference type="GO" id="GO:0001510">
    <property type="term" value="P:RNA methylation"/>
    <property type="evidence" value="ECO:0007669"/>
    <property type="project" value="UniProtKB-ARBA"/>
</dbReference>
<keyword evidence="8 9" id="KW-0342">GTP-binding</keyword>
<proteinExistence type="inferred from homology"/>
<comment type="subcellular location">
    <subcellularLocation>
        <location evidence="1">Mitochondrion</location>
    </subcellularLocation>
</comment>
<dbReference type="SUPFAM" id="SSF52540">
    <property type="entry name" value="P-loop containing nucleoside triphosphate hydrolases"/>
    <property type="match status" value="1"/>
</dbReference>
<feature type="binding site" evidence="11">
    <location>
        <position position="613"/>
    </location>
    <ligand>
        <name>S-adenosyl-L-methionine</name>
        <dbReference type="ChEBI" id="CHEBI:59789"/>
    </ligand>
</feature>
<dbReference type="GO" id="GO:1905515">
    <property type="term" value="P:non-motile cilium assembly"/>
    <property type="evidence" value="ECO:0007669"/>
    <property type="project" value="TreeGrafter"/>
</dbReference>
<feature type="binding site" evidence="11">
    <location>
        <begin position="559"/>
        <end position="565"/>
    </location>
    <ligand>
        <name>S-adenosyl-L-methionine</name>
        <dbReference type="ChEBI" id="CHEBI:59789"/>
    </ligand>
</feature>
<dbReference type="GO" id="GO:0003924">
    <property type="term" value="F:GTPase activity"/>
    <property type="evidence" value="ECO:0007669"/>
    <property type="project" value="InterPro"/>
</dbReference>
<keyword evidence="2 11" id="KW-0489">Methyltransferase</keyword>
<evidence type="ECO:0000256" key="1">
    <source>
        <dbReference type="ARBA" id="ARBA00004173"/>
    </source>
</evidence>
<dbReference type="Proteomes" id="UP001152803">
    <property type="component" value="Unassembled WGS sequence"/>
</dbReference>
<keyword evidence="10" id="KW-0479">Metal-binding</keyword>
<evidence type="ECO:0000256" key="7">
    <source>
        <dbReference type="ARBA" id="ARBA00023128"/>
    </source>
</evidence>
<evidence type="ECO:0000256" key="5">
    <source>
        <dbReference type="ARBA" id="ARBA00022741"/>
    </source>
</evidence>
<comment type="similarity">
    <text evidence="11">Belongs to the class I-like SAM-binding methyltransferase superfamily. RsmB/NOP family.</text>
</comment>
<dbReference type="GO" id="GO:0060170">
    <property type="term" value="C:ciliary membrane"/>
    <property type="evidence" value="ECO:0007669"/>
    <property type="project" value="TreeGrafter"/>
</dbReference>
<evidence type="ECO:0000256" key="2">
    <source>
        <dbReference type="ARBA" id="ARBA00022603"/>
    </source>
</evidence>
<sequence>MFSLMANCCNWLKRWREPSRKVTLVMVGLDNAGKSATVRGIQGENPEDVAPTVGFSKVDLKQGKFEVTIFDLGGGKKIRGIWKNYYSESYGVVFVVDSSDVQRIQETKDIMAEVLRHPRVSGKPVLVLANKQDQDGAMHEADIIEYLSLEKLVNENKCLCQIEPCSAVLGYGKKLDKSIKNGLSWLLGSIAKDYEALNERVQKDTAEQRAQEEQEKKERAERVRRVREEREKREREEAEREGRTLQEEEPDDDVNMANPFQPIGNVITENEDKMKNERERKRQREAQEEPNSPTLTEQPQEEEEEEEEEGEEESERQTPESVGSDQAKKKTKKLRLRRKHRVDPLRTEEVVQESPTPPPPPVGWATPKVSRLPKLEPLGDTRRSDFYGKPLPPVSVRQRPNRLGCLWYSTADPDLKVESSRALRVGRNNQVKSGPRKQVCQLVLDHFDTQYNEELGELWSKARAVLLDPQSWQYGLMLNRFSGLDELSLALRAQGFSSLLPRDCGPSSLRCLVHPAQNRFPSQKHRPGHLKQLYLLNAASLLPVLALEVQDGDRVLDLCSAPGGKAVAILQCATPGLLHCNEWDGGRWRWLRETLQSFVPPAPMEAVRVFNLDGRALGLGETAAYDKVLVDAPCSNDRSWLYSSQPAQGALWLQERGRLPELQKELLSSALAAARPGGTVVYCTCTLSRAENSEVVEAVLESCPQAELQDLGGLAHALSHCFTFAPHSPHGLLVVPTQGRTWGPMFLAKLKKL</sequence>
<dbReference type="EMBL" id="JAFJMO010000015">
    <property type="protein sequence ID" value="KAJ8256023.1"/>
    <property type="molecule type" value="Genomic_DNA"/>
</dbReference>
<dbReference type="GO" id="GO:0097730">
    <property type="term" value="C:non-motile cilium"/>
    <property type="evidence" value="ECO:0007669"/>
    <property type="project" value="TreeGrafter"/>
</dbReference>
<dbReference type="FunFam" id="3.40.50.150:FF:000055">
    <property type="entry name" value="5-methylcytosine rRNA methyltransferase NSUN4"/>
    <property type="match status" value="1"/>
</dbReference>
<accession>A0A9Q1HQL8</accession>
<keyword evidence="5 9" id="KW-0547">Nucleotide-binding</keyword>
<dbReference type="InterPro" id="IPR049560">
    <property type="entry name" value="MeTrfase_RsmB-F_NOP2_cat"/>
</dbReference>
<feature type="region of interest" description="Disordered" evidence="12">
    <location>
        <begin position="205"/>
        <end position="368"/>
    </location>
</feature>
<gene>
    <name evidence="14" type="ORF">COCON_G00198870</name>
</gene>
<evidence type="ECO:0000259" key="13">
    <source>
        <dbReference type="PROSITE" id="PS51686"/>
    </source>
</evidence>
<dbReference type="CDD" id="cd04161">
    <property type="entry name" value="Arl2l1_Arl13_like"/>
    <property type="match status" value="1"/>
</dbReference>
<dbReference type="PANTHER" id="PTHR46090:SF3">
    <property type="entry name" value="ADP-RIBOSYLATION FACTOR-LIKE PROTEIN 13B"/>
    <property type="match status" value="1"/>
</dbReference>
<dbReference type="Gene3D" id="6.20.240.40">
    <property type="match status" value="1"/>
</dbReference>
<feature type="domain" description="SAM-dependent MTase RsmB/NOP-type" evidence="13">
    <location>
        <begin position="464"/>
        <end position="753"/>
    </location>
</feature>
<dbReference type="GO" id="GO:0008168">
    <property type="term" value="F:methyltransferase activity"/>
    <property type="evidence" value="ECO:0007669"/>
    <property type="project" value="UniProtKB-KW"/>
</dbReference>
<evidence type="ECO:0000256" key="9">
    <source>
        <dbReference type="PIRSR" id="PIRSR606689-1"/>
    </source>
</evidence>
<feature type="compositionally biased region" description="Basic and acidic residues" evidence="12">
    <location>
        <begin position="270"/>
        <end position="287"/>
    </location>
</feature>
<feature type="binding site" evidence="9">
    <location>
        <begin position="28"/>
        <end position="35"/>
    </location>
    <ligand>
        <name>GTP</name>
        <dbReference type="ChEBI" id="CHEBI:37565"/>
    </ligand>
</feature>
<dbReference type="InterPro" id="IPR001678">
    <property type="entry name" value="MeTrfase_RsmB-F_NOP2_dom"/>
</dbReference>
<dbReference type="SMART" id="SM00177">
    <property type="entry name" value="ARF"/>
    <property type="match status" value="1"/>
</dbReference>